<dbReference type="InterPro" id="IPR003156">
    <property type="entry name" value="DHHA1_dom"/>
</dbReference>
<dbReference type="EMBL" id="VUMT01000012">
    <property type="protein sequence ID" value="MSS64026.1"/>
    <property type="molecule type" value="Genomic_DNA"/>
</dbReference>
<dbReference type="FunFam" id="3.30.980.10:FF:000004">
    <property type="entry name" value="Alanine--tRNA ligase, cytoplasmic"/>
    <property type="match status" value="1"/>
</dbReference>
<keyword evidence="9 13" id="KW-0648">Protein biosynthesis</keyword>
<keyword evidence="10 13" id="KW-0030">Aminoacyl-tRNA synthetase</keyword>
<dbReference type="FunFam" id="3.10.310.40:FF:000001">
    <property type="entry name" value="Alanine--tRNA ligase"/>
    <property type="match status" value="1"/>
</dbReference>
<evidence type="ECO:0000256" key="2">
    <source>
        <dbReference type="ARBA" id="ARBA00022555"/>
    </source>
</evidence>
<evidence type="ECO:0000259" key="15">
    <source>
        <dbReference type="PROSITE" id="PS50860"/>
    </source>
</evidence>
<keyword evidence="2 13" id="KW-0820">tRNA-binding</keyword>
<dbReference type="SUPFAM" id="SSF50447">
    <property type="entry name" value="Translation proteins"/>
    <property type="match status" value="1"/>
</dbReference>
<keyword evidence="14" id="KW-0175">Coiled coil</keyword>
<feature type="coiled-coil region" evidence="14">
    <location>
        <begin position="732"/>
        <end position="759"/>
    </location>
</feature>
<evidence type="ECO:0000256" key="1">
    <source>
        <dbReference type="ARBA" id="ARBA00008226"/>
    </source>
</evidence>
<dbReference type="RefSeq" id="WP_154519430.1">
    <property type="nucleotide sequence ID" value="NZ_VUMT01000012.1"/>
</dbReference>
<evidence type="ECO:0000256" key="4">
    <source>
        <dbReference type="ARBA" id="ARBA00022723"/>
    </source>
</evidence>
<dbReference type="GO" id="GO:0004813">
    <property type="term" value="F:alanine-tRNA ligase activity"/>
    <property type="evidence" value="ECO:0007669"/>
    <property type="project" value="UniProtKB-UniRule"/>
</dbReference>
<dbReference type="HAMAP" id="MF_00036_B">
    <property type="entry name" value="Ala_tRNA_synth_B"/>
    <property type="match status" value="1"/>
</dbReference>
<feature type="binding site" evidence="13">
    <location>
        <position position="673"/>
    </location>
    <ligand>
        <name>Zn(2+)</name>
        <dbReference type="ChEBI" id="CHEBI:29105"/>
    </ligand>
</feature>
<dbReference type="SUPFAM" id="SSF55681">
    <property type="entry name" value="Class II aaRS and biotin synthetases"/>
    <property type="match status" value="1"/>
</dbReference>
<dbReference type="GO" id="GO:0005829">
    <property type="term" value="C:cytosol"/>
    <property type="evidence" value="ECO:0007669"/>
    <property type="project" value="TreeGrafter"/>
</dbReference>
<dbReference type="PANTHER" id="PTHR11777:SF9">
    <property type="entry name" value="ALANINE--TRNA LIGASE, CYTOPLASMIC"/>
    <property type="match status" value="1"/>
</dbReference>
<organism evidence="16 17">
    <name type="scientific">Velocimicrobium porci</name>
    <dbReference type="NCBI Taxonomy" id="2606634"/>
    <lineage>
        <taxon>Bacteria</taxon>
        <taxon>Bacillati</taxon>
        <taxon>Bacillota</taxon>
        <taxon>Clostridia</taxon>
        <taxon>Lachnospirales</taxon>
        <taxon>Lachnospiraceae</taxon>
        <taxon>Velocimicrobium</taxon>
    </lineage>
</organism>
<dbReference type="EC" id="6.1.1.7" evidence="13"/>
<keyword evidence="4 13" id="KW-0479">Metal-binding</keyword>
<dbReference type="InterPro" id="IPR018165">
    <property type="entry name" value="Ala-tRNA-synth_IIc_core"/>
</dbReference>
<dbReference type="GO" id="GO:0008270">
    <property type="term" value="F:zinc ion binding"/>
    <property type="evidence" value="ECO:0007669"/>
    <property type="project" value="UniProtKB-UniRule"/>
</dbReference>
<keyword evidence="8 13" id="KW-0694">RNA-binding</keyword>
<comment type="domain">
    <text evidence="13">Consists of three domains; the N-terminal catalytic domain, the editing domain and the C-terminal C-Ala domain. The editing domain removes incorrectly charged amino acids, while the C-Ala domain, along with tRNA(Ala), serves as a bridge to cooperatively bring together the editing and aminoacylation centers thus stimulating deacylation of misacylated tRNAs.</text>
</comment>
<evidence type="ECO:0000256" key="13">
    <source>
        <dbReference type="HAMAP-Rule" id="MF_00036"/>
    </source>
</evidence>
<evidence type="ECO:0000256" key="14">
    <source>
        <dbReference type="SAM" id="Coils"/>
    </source>
</evidence>
<name>A0A6L5XYS3_9FIRM</name>
<evidence type="ECO:0000256" key="6">
    <source>
        <dbReference type="ARBA" id="ARBA00022833"/>
    </source>
</evidence>
<reference evidence="16 17" key="1">
    <citation type="submission" date="2019-08" db="EMBL/GenBank/DDBJ databases">
        <title>In-depth cultivation of the pig gut microbiome towards novel bacterial diversity and tailored functional studies.</title>
        <authorList>
            <person name="Wylensek D."/>
            <person name="Hitch T.C.A."/>
            <person name="Clavel T."/>
        </authorList>
    </citation>
    <scope>NUCLEOTIDE SEQUENCE [LARGE SCALE GENOMIC DNA]</scope>
    <source>
        <strain evidence="16 17">WCA-693-APC-MOT-I</strain>
    </source>
</reference>
<feature type="domain" description="Alanyl-transfer RNA synthetases family profile" evidence="15">
    <location>
        <begin position="4"/>
        <end position="716"/>
    </location>
</feature>
<accession>A0A6L5XYS3</accession>
<dbReference type="Gene3D" id="3.30.980.10">
    <property type="entry name" value="Threonyl-trna Synthetase, Chain A, domain 2"/>
    <property type="match status" value="1"/>
</dbReference>
<comment type="caution">
    <text evidence="16">The sequence shown here is derived from an EMBL/GenBank/DDBJ whole genome shotgun (WGS) entry which is preliminary data.</text>
</comment>
<dbReference type="GO" id="GO:0006419">
    <property type="term" value="P:alanyl-tRNA aminoacylation"/>
    <property type="evidence" value="ECO:0007669"/>
    <property type="project" value="UniProtKB-UniRule"/>
</dbReference>
<dbReference type="SMART" id="SM00863">
    <property type="entry name" value="tRNA_SAD"/>
    <property type="match status" value="1"/>
</dbReference>
<dbReference type="GO" id="GO:0016740">
    <property type="term" value="F:transferase activity"/>
    <property type="evidence" value="ECO:0007669"/>
    <property type="project" value="UniProtKB-ARBA"/>
</dbReference>
<dbReference type="Pfam" id="PF01411">
    <property type="entry name" value="tRNA-synt_2c"/>
    <property type="match status" value="1"/>
</dbReference>
<evidence type="ECO:0000256" key="5">
    <source>
        <dbReference type="ARBA" id="ARBA00022741"/>
    </source>
</evidence>
<dbReference type="Gene3D" id="2.40.30.130">
    <property type="match status" value="1"/>
</dbReference>
<dbReference type="InterPro" id="IPR045864">
    <property type="entry name" value="aa-tRNA-synth_II/BPL/LPL"/>
</dbReference>
<keyword evidence="5 13" id="KW-0547">Nucleotide-binding</keyword>
<comment type="function">
    <text evidence="11 13">Catalyzes the attachment of alanine to tRNA(Ala) in a two-step reaction: alanine is first activated by ATP to form Ala-AMP and then transferred to the acceptor end of tRNA(Ala). Also edits incorrectly charged Ser-tRNA(Ala) and Gly-tRNA(Ala) via its editing domain.</text>
</comment>
<dbReference type="InterPro" id="IPR018163">
    <property type="entry name" value="Thr/Ala-tRNA-synth_IIc_edit"/>
</dbReference>
<dbReference type="InterPro" id="IPR009000">
    <property type="entry name" value="Transl_B-barrel_sf"/>
</dbReference>
<dbReference type="NCBIfam" id="TIGR00344">
    <property type="entry name" value="alaS"/>
    <property type="match status" value="1"/>
</dbReference>
<dbReference type="Gene3D" id="3.10.310.40">
    <property type="match status" value="1"/>
</dbReference>
<dbReference type="GO" id="GO:0140096">
    <property type="term" value="F:catalytic activity, acting on a protein"/>
    <property type="evidence" value="ECO:0007669"/>
    <property type="project" value="UniProtKB-ARBA"/>
</dbReference>
<dbReference type="InterPro" id="IPR002318">
    <property type="entry name" value="Ala-tRNA-lgiase_IIc"/>
</dbReference>
<dbReference type="PANTHER" id="PTHR11777">
    <property type="entry name" value="ALANYL-TRNA SYNTHETASE"/>
    <property type="match status" value="1"/>
</dbReference>
<keyword evidence="17" id="KW-1185">Reference proteome</keyword>
<comment type="cofactor">
    <cofactor evidence="13">
        <name>Zn(2+)</name>
        <dbReference type="ChEBI" id="CHEBI:29105"/>
    </cofactor>
    <text evidence="13">Binds 1 zinc ion per subunit.</text>
</comment>
<evidence type="ECO:0000313" key="16">
    <source>
        <dbReference type="EMBL" id="MSS64026.1"/>
    </source>
</evidence>
<dbReference type="PROSITE" id="PS50860">
    <property type="entry name" value="AA_TRNA_LIGASE_II_ALA"/>
    <property type="match status" value="1"/>
</dbReference>
<evidence type="ECO:0000256" key="8">
    <source>
        <dbReference type="ARBA" id="ARBA00022884"/>
    </source>
</evidence>
<feature type="binding site" evidence="13">
    <location>
        <position position="575"/>
    </location>
    <ligand>
        <name>Zn(2+)</name>
        <dbReference type="ChEBI" id="CHEBI:29105"/>
    </ligand>
</feature>
<dbReference type="Proteomes" id="UP000482209">
    <property type="component" value="Unassembled WGS sequence"/>
</dbReference>
<dbReference type="CDD" id="cd00673">
    <property type="entry name" value="AlaRS_core"/>
    <property type="match status" value="1"/>
</dbReference>
<comment type="catalytic activity">
    <reaction evidence="12 13">
        <text>tRNA(Ala) + L-alanine + ATP = L-alanyl-tRNA(Ala) + AMP + diphosphate</text>
        <dbReference type="Rhea" id="RHEA:12540"/>
        <dbReference type="Rhea" id="RHEA-COMP:9657"/>
        <dbReference type="Rhea" id="RHEA-COMP:9923"/>
        <dbReference type="ChEBI" id="CHEBI:30616"/>
        <dbReference type="ChEBI" id="CHEBI:33019"/>
        <dbReference type="ChEBI" id="CHEBI:57972"/>
        <dbReference type="ChEBI" id="CHEBI:78442"/>
        <dbReference type="ChEBI" id="CHEBI:78497"/>
        <dbReference type="ChEBI" id="CHEBI:456215"/>
        <dbReference type="EC" id="6.1.1.7"/>
    </reaction>
</comment>
<keyword evidence="7 13" id="KW-0067">ATP-binding</keyword>
<dbReference type="InterPro" id="IPR012947">
    <property type="entry name" value="tRNA_SAD"/>
</dbReference>
<sequence>MKKYGVNELRKMYLDFFESKEHLVLNSFSLVPHNDKSLLLINAGMAPLKPYFTGQEIPPKTRVATCQKCIRTGDIENVGKTARHLTFFEMLGNFSFGDYFKREAIHWSWEFLTKVVGLEEERLYPSIYEDDEEAFDIWTKEIGVPAEKITRFGRDENGDCDNFWEHGAGPCGPCSEIYYDRGLSYGCGSPDCKVGCDCDRFMEVWNNVFTQFESDGNRHYTELKQKNIDTGMGLERLAVVVQDVHSVFDIDTMKAIRDRICELAGVTYQEDETKDVSIRLITDHIRSVTFMTSDGIIPSNEGRGYVLRRLLRRAARHGRLLGIDGLFLAKLCETVIEESKDGYPELEEKKEYILKVLTNEEEKFNKTIDQGLSILNEMIENCKKNQIKTLSGKDTFKLYDTYGFPIDLTKEILEEKGFSIDEEGFHAAMEEQRNKARDARETTNYMGADVTVYQSIDPKITSKFVGYDRLIHDSKISVLTTSDELVEALTDGQAGTIIVDETPFYATMGGQQADVGIITADGSEFKVEDTIHLQGGKIGHVGTVVKGMFKVGDTVTLSVCEANRVNTGKNHSATHLLQKALRTVLGTHVEQAGSYVDADRLRFDFTHFSAMTKEELAKVEAIVNEEIAHSLPVITEEMTLEEAKKTGAMALFGEKYGDKVRVVKMGDFSVELCGGTHVPNTSAITAFKIVSESGIAAGVRRIEALTGAGVFAYYNELEEELTNASKAAKAEPQNLAKKIEAMQEEIKALQSENQKLKDKLAKDALGDVMDQVISVKEVSVLATKVDDVDMNGLRTLGDQLKEKIGEGVVVLASAKDGKVSLLAMATDDAMKKGVHAGNLIKEIASLVGGGGGGRPNMAQAGGKNPAGIDAAIEKVKEVVEVQVK</sequence>
<proteinExistence type="inferred from homology"/>
<dbReference type="GO" id="GO:0000049">
    <property type="term" value="F:tRNA binding"/>
    <property type="evidence" value="ECO:0007669"/>
    <property type="project" value="UniProtKB-KW"/>
</dbReference>
<dbReference type="PRINTS" id="PR00980">
    <property type="entry name" value="TRNASYNTHALA"/>
</dbReference>
<evidence type="ECO:0000313" key="17">
    <source>
        <dbReference type="Proteomes" id="UP000482209"/>
    </source>
</evidence>
<dbReference type="AlphaFoldDB" id="A0A6L5XYS3"/>
<keyword evidence="13" id="KW-0963">Cytoplasm</keyword>
<dbReference type="InterPro" id="IPR050058">
    <property type="entry name" value="Ala-tRNA_ligase"/>
</dbReference>
<evidence type="ECO:0000256" key="9">
    <source>
        <dbReference type="ARBA" id="ARBA00022917"/>
    </source>
</evidence>
<feature type="binding site" evidence="13">
    <location>
        <position position="677"/>
    </location>
    <ligand>
        <name>Zn(2+)</name>
        <dbReference type="ChEBI" id="CHEBI:29105"/>
    </ligand>
</feature>
<evidence type="ECO:0000256" key="10">
    <source>
        <dbReference type="ARBA" id="ARBA00023146"/>
    </source>
</evidence>
<dbReference type="Gene3D" id="3.30.54.20">
    <property type="match status" value="1"/>
</dbReference>
<dbReference type="SUPFAM" id="SSF55186">
    <property type="entry name" value="ThrRS/AlaRS common domain"/>
    <property type="match status" value="1"/>
</dbReference>
<evidence type="ECO:0000256" key="3">
    <source>
        <dbReference type="ARBA" id="ARBA00022598"/>
    </source>
</evidence>
<dbReference type="InterPro" id="IPR018162">
    <property type="entry name" value="Ala-tRNA-ligase_IIc_anticod-bd"/>
</dbReference>
<dbReference type="Gene3D" id="3.30.930.10">
    <property type="entry name" value="Bira Bifunctional Protein, Domain 2"/>
    <property type="match status" value="1"/>
</dbReference>
<evidence type="ECO:0000256" key="12">
    <source>
        <dbReference type="ARBA" id="ARBA00048300"/>
    </source>
</evidence>
<comment type="similarity">
    <text evidence="1 13">Belongs to the class-II aminoacyl-tRNA synthetase family.</text>
</comment>
<dbReference type="SUPFAM" id="SSF101353">
    <property type="entry name" value="Putative anticodon-binding domain of alanyl-tRNA synthetase (AlaRS)"/>
    <property type="match status" value="1"/>
</dbReference>
<dbReference type="GO" id="GO:0005524">
    <property type="term" value="F:ATP binding"/>
    <property type="evidence" value="ECO:0007669"/>
    <property type="project" value="UniProtKB-UniRule"/>
</dbReference>
<keyword evidence="6 13" id="KW-0862">Zinc</keyword>
<dbReference type="InterPro" id="IPR018164">
    <property type="entry name" value="Ala-tRNA-synth_IIc_N"/>
</dbReference>
<dbReference type="Pfam" id="PF07973">
    <property type="entry name" value="tRNA_SAD"/>
    <property type="match status" value="1"/>
</dbReference>
<dbReference type="GO" id="GO:0002161">
    <property type="term" value="F:aminoacyl-tRNA deacylase activity"/>
    <property type="evidence" value="ECO:0007669"/>
    <property type="project" value="TreeGrafter"/>
</dbReference>
<comment type="subcellular location">
    <subcellularLocation>
        <location evidence="13">Cytoplasm</location>
    </subcellularLocation>
</comment>
<evidence type="ECO:0000256" key="11">
    <source>
        <dbReference type="ARBA" id="ARBA00024779"/>
    </source>
</evidence>
<dbReference type="Gene3D" id="6.10.250.550">
    <property type="match status" value="1"/>
</dbReference>
<dbReference type="FunFam" id="3.30.930.10:FF:000004">
    <property type="entry name" value="Alanine--tRNA ligase"/>
    <property type="match status" value="1"/>
</dbReference>
<protein>
    <recommendedName>
        <fullName evidence="13">Alanine--tRNA ligase</fullName>
        <ecNumber evidence="13">6.1.1.7</ecNumber>
    </recommendedName>
    <alternativeName>
        <fullName evidence="13">Alanyl-tRNA synthetase</fullName>
        <shortName evidence="13">AlaRS</shortName>
    </alternativeName>
</protein>
<dbReference type="Pfam" id="PF02272">
    <property type="entry name" value="DHHA1"/>
    <property type="match status" value="1"/>
</dbReference>
<dbReference type="FunFam" id="3.30.54.20:FF:000001">
    <property type="entry name" value="Alanine--tRNA ligase"/>
    <property type="match status" value="1"/>
</dbReference>
<dbReference type="InterPro" id="IPR023033">
    <property type="entry name" value="Ala_tRNA_ligase_euk/bac"/>
</dbReference>
<gene>
    <name evidence="13 16" type="primary">alaS</name>
    <name evidence="16" type="ORF">FYJ58_09080</name>
</gene>
<evidence type="ECO:0000256" key="7">
    <source>
        <dbReference type="ARBA" id="ARBA00022840"/>
    </source>
</evidence>
<keyword evidence="3 13" id="KW-0436">Ligase</keyword>
<feature type="binding site" evidence="13">
    <location>
        <position position="571"/>
    </location>
    <ligand>
        <name>Zn(2+)</name>
        <dbReference type="ChEBI" id="CHEBI:29105"/>
    </ligand>
</feature>